<dbReference type="Proteomes" id="UP000759131">
    <property type="component" value="Unassembled WGS sequence"/>
</dbReference>
<dbReference type="SUPFAM" id="SSF51735">
    <property type="entry name" value="NAD(P)-binding Rossmann-fold domains"/>
    <property type="match status" value="1"/>
</dbReference>
<protein>
    <submittedName>
        <fullName evidence="3">Uncharacterized protein</fullName>
    </submittedName>
</protein>
<gene>
    <name evidence="3" type="ORF">OSB1V03_LOCUS6916</name>
</gene>
<evidence type="ECO:0000256" key="1">
    <source>
        <dbReference type="ARBA" id="ARBA00023002"/>
    </source>
</evidence>
<dbReference type="EMBL" id="CAJPIZ010003869">
    <property type="protein sequence ID" value="CAG2106913.1"/>
    <property type="molecule type" value="Genomic_DNA"/>
</dbReference>
<accession>A0A7R9KQX7</accession>
<dbReference type="PANTHER" id="PTHR43975">
    <property type="entry name" value="ZGC:101858"/>
    <property type="match status" value="1"/>
</dbReference>
<dbReference type="AlphaFoldDB" id="A0A7R9KQX7"/>
<evidence type="ECO:0000313" key="4">
    <source>
        <dbReference type="Proteomes" id="UP000759131"/>
    </source>
</evidence>
<dbReference type="InterPro" id="IPR020904">
    <property type="entry name" value="Sc_DH/Rdtase_CS"/>
</dbReference>
<dbReference type="GO" id="GO:0016491">
    <property type="term" value="F:oxidoreductase activity"/>
    <property type="evidence" value="ECO:0007669"/>
    <property type="project" value="UniProtKB-KW"/>
</dbReference>
<feature type="signal peptide" evidence="2">
    <location>
        <begin position="1"/>
        <end position="15"/>
    </location>
</feature>
<reference evidence="3" key="1">
    <citation type="submission" date="2020-11" db="EMBL/GenBank/DDBJ databases">
        <authorList>
            <person name="Tran Van P."/>
        </authorList>
    </citation>
    <scope>NUCLEOTIDE SEQUENCE</scope>
</reference>
<dbReference type="Pfam" id="PF13561">
    <property type="entry name" value="adh_short_C2"/>
    <property type="match status" value="1"/>
</dbReference>
<dbReference type="PRINTS" id="PR00081">
    <property type="entry name" value="GDHRDH"/>
</dbReference>
<dbReference type="InterPro" id="IPR036291">
    <property type="entry name" value="NAD(P)-bd_dom_sf"/>
</dbReference>
<dbReference type="EMBL" id="OC858444">
    <property type="protein sequence ID" value="CAD7626483.1"/>
    <property type="molecule type" value="Genomic_DNA"/>
</dbReference>
<dbReference type="FunFam" id="3.40.50.720:FF:000084">
    <property type="entry name" value="Short-chain dehydrogenase reductase"/>
    <property type="match status" value="1"/>
</dbReference>
<organism evidence="3">
    <name type="scientific">Medioppia subpectinata</name>
    <dbReference type="NCBI Taxonomy" id="1979941"/>
    <lineage>
        <taxon>Eukaryota</taxon>
        <taxon>Metazoa</taxon>
        <taxon>Ecdysozoa</taxon>
        <taxon>Arthropoda</taxon>
        <taxon>Chelicerata</taxon>
        <taxon>Arachnida</taxon>
        <taxon>Acari</taxon>
        <taxon>Acariformes</taxon>
        <taxon>Sarcoptiformes</taxon>
        <taxon>Oribatida</taxon>
        <taxon>Brachypylina</taxon>
        <taxon>Oppioidea</taxon>
        <taxon>Oppiidae</taxon>
        <taxon>Medioppia</taxon>
    </lineage>
</organism>
<dbReference type="PRINTS" id="PR00080">
    <property type="entry name" value="SDRFAMILY"/>
</dbReference>
<evidence type="ECO:0000256" key="2">
    <source>
        <dbReference type="SAM" id="SignalP"/>
    </source>
</evidence>
<proteinExistence type="predicted"/>
<dbReference type="OrthoDB" id="47007at2759"/>
<keyword evidence="1" id="KW-0560">Oxidoreductase</keyword>
<dbReference type="Gene3D" id="3.40.50.720">
    <property type="entry name" value="NAD(P)-binding Rossmann-like Domain"/>
    <property type="match status" value="1"/>
</dbReference>
<dbReference type="InterPro" id="IPR002347">
    <property type="entry name" value="SDR_fam"/>
</dbReference>
<evidence type="ECO:0000313" key="3">
    <source>
        <dbReference type="EMBL" id="CAD7626483.1"/>
    </source>
</evidence>
<dbReference type="PANTHER" id="PTHR43975:SF2">
    <property type="entry name" value="EG:BACR7A4.14 PROTEIN-RELATED"/>
    <property type="match status" value="1"/>
</dbReference>
<sequence>MHFLYVLSVVAMVSGAQIDTKYYDYSIEDYMKVKESRNFTGKVILTTGSSSGIGEGIVKLFAILGAHVVVTGRNQTEIDIVAKEVEQLSPQHLKPLKIKADLTKTSEMQFLLNETIKTYGKLDVLVNNAGIGSMAQLMDKDFMKSYDSVFSIDLRAVVELNRLAVPHLNQTNGTIIHISSMCTHAPTNLGLDYSMAKEAMNMMTRVMAMELGPYIRVNTLSPGAILTAGFRDSKVPIIVKLRERALHNAPLKRFGQPLDIAKGVVFLASIDAEFLTGEELVIDGGLIYNYGGIIE</sequence>
<name>A0A7R9KQX7_9ACAR</name>
<dbReference type="PROSITE" id="PS00061">
    <property type="entry name" value="ADH_SHORT"/>
    <property type="match status" value="1"/>
</dbReference>
<keyword evidence="4" id="KW-1185">Reference proteome</keyword>
<feature type="chain" id="PRO_5036403410" evidence="2">
    <location>
        <begin position="16"/>
        <end position="295"/>
    </location>
</feature>
<keyword evidence="2" id="KW-0732">Signal</keyword>